<evidence type="ECO:0000313" key="3">
    <source>
        <dbReference type="Proteomes" id="UP000266841"/>
    </source>
</evidence>
<name>K0TBQ1_THAOC</name>
<keyword evidence="3" id="KW-1185">Reference proteome</keyword>
<comment type="caution">
    <text evidence="2">The sequence shown here is derived from an EMBL/GenBank/DDBJ whole genome shotgun (WGS) entry which is preliminary data.</text>
</comment>
<protein>
    <submittedName>
        <fullName evidence="2">Uncharacterized protein</fullName>
    </submittedName>
</protein>
<feature type="region of interest" description="Disordered" evidence="1">
    <location>
        <begin position="1"/>
        <end position="29"/>
    </location>
</feature>
<evidence type="ECO:0000256" key="1">
    <source>
        <dbReference type="SAM" id="MobiDB-lite"/>
    </source>
</evidence>
<dbReference type="EMBL" id="AGNL01012375">
    <property type="protein sequence ID" value="EJK67917.1"/>
    <property type="molecule type" value="Genomic_DNA"/>
</dbReference>
<proteinExistence type="predicted"/>
<reference evidence="2 3" key="1">
    <citation type="journal article" date="2012" name="Genome Biol.">
        <title>Genome and low-iron response of an oceanic diatom adapted to chronic iron limitation.</title>
        <authorList>
            <person name="Lommer M."/>
            <person name="Specht M."/>
            <person name="Roy A.S."/>
            <person name="Kraemer L."/>
            <person name="Andreson R."/>
            <person name="Gutowska M.A."/>
            <person name="Wolf J."/>
            <person name="Bergner S.V."/>
            <person name="Schilhabel M.B."/>
            <person name="Klostermeier U.C."/>
            <person name="Beiko R.G."/>
            <person name="Rosenstiel P."/>
            <person name="Hippler M."/>
            <person name="Laroche J."/>
        </authorList>
    </citation>
    <scope>NUCLEOTIDE SEQUENCE [LARGE SCALE GENOMIC DNA]</scope>
    <source>
        <strain evidence="2 3">CCMP1005</strain>
    </source>
</reference>
<organism evidence="2 3">
    <name type="scientific">Thalassiosira oceanica</name>
    <name type="common">Marine diatom</name>
    <dbReference type="NCBI Taxonomy" id="159749"/>
    <lineage>
        <taxon>Eukaryota</taxon>
        <taxon>Sar</taxon>
        <taxon>Stramenopiles</taxon>
        <taxon>Ochrophyta</taxon>
        <taxon>Bacillariophyta</taxon>
        <taxon>Coscinodiscophyceae</taxon>
        <taxon>Thalassiosirophycidae</taxon>
        <taxon>Thalassiosirales</taxon>
        <taxon>Thalassiosiraceae</taxon>
        <taxon>Thalassiosira</taxon>
    </lineage>
</organism>
<dbReference type="Proteomes" id="UP000266841">
    <property type="component" value="Unassembled WGS sequence"/>
</dbReference>
<gene>
    <name evidence="2" type="ORF">THAOC_10973</name>
</gene>
<dbReference type="AlphaFoldDB" id="K0TBQ1"/>
<accession>K0TBQ1</accession>
<sequence length="85" mass="10031">MCRRYRWPTADKRPSLQPHRRLAGVNEKPDSPSGYCRLGMHIAGVEYKWTGLSLLGSRRRGGRRGYFQAAPCNFKRRNRRRWLRG</sequence>
<evidence type="ECO:0000313" key="2">
    <source>
        <dbReference type="EMBL" id="EJK67917.1"/>
    </source>
</evidence>